<feature type="region of interest" description="Disordered" evidence="2">
    <location>
        <begin position="163"/>
        <end position="192"/>
    </location>
</feature>
<proteinExistence type="predicted"/>
<dbReference type="OrthoDB" id="5831756at2759"/>
<evidence type="ECO:0000313" key="4">
    <source>
        <dbReference type="Proteomes" id="UP000267027"/>
    </source>
</evidence>
<keyword evidence="4" id="KW-1185">Reference proteome</keyword>
<accession>A0A158PKM0</accession>
<organism evidence="5">
    <name type="scientific">Angiostrongylus costaricensis</name>
    <name type="common">Nematode worm</name>
    <dbReference type="NCBI Taxonomy" id="334426"/>
    <lineage>
        <taxon>Eukaryota</taxon>
        <taxon>Metazoa</taxon>
        <taxon>Ecdysozoa</taxon>
        <taxon>Nematoda</taxon>
        <taxon>Chromadorea</taxon>
        <taxon>Rhabditida</taxon>
        <taxon>Rhabditina</taxon>
        <taxon>Rhabditomorpha</taxon>
        <taxon>Strongyloidea</taxon>
        <taxon>Metastrongylidae</taxon>
        <taxon>Angiostrongylus</taxon>
    </lineage>
</organism>
<dbReference type="AlphaFoldDB" id="A0A158PKM0"/>
<name>A0A158PKM0_ANGCS</name>
<dbReference type="Proteomes" id="UP000267027">
    <property type="component" value="Unassembled WGS sequence"/>
</dbReference>
<gene>
    <name evidence="3" type="ORF">ACOC_LOCUS10253</name>
</gene>
<dbReference type="EMBL" id="UYYA01004435">
    <property type="protein sequence ID" value="VDM61838.1"/>
    <property type="molecule type" value="Genomic_DNA"/>
</dbReference>
<sequence length="192" mass="22429">MMNSTSANKPLSVKNEKLADAQEEDAEELQAKLQALNRLIDNVVQADFEFPFYGREFDYCSICLFTTLDFFIFYRKWSFFPLIVKPCDREVPQDDYECSAYDTEPSGCCLPSGNLKMSFHNQHLEDEFGFDSNVYKHGECHAQQETNHNENVHFNFDKSTYTEPYESMEGTSGYRDDYRREYPGQDLKACEK</sequence>
<protein>
    <submittedName>
        <fullName evidence="3 5">Uncharacterized protein</fullName>
    </submittedName>
</protein>
<dbReference type="STRING" id="334426.A0A158PKM0"/>
<feature type="coiled-coil region" evidence="1">
    <location>
        <begin position="12"/>
        <end position="46"/>
    </location>
</feature>
<keyword evidence="1" id="KW-0175">Coiled coil</keyword>
<evidence type="ECO:0000313" key="5">
    <source>
        <dbReference type="WBParaSite" id="ACOC_0001025201-mRNA-1"/>
    </source>
</evidence>
<evidence type="ECO:0000313" key="3">
    <source>
        <dbReference type="EMBL" id="VDM61838.1"/>
    </source>
</evidence>
<evidence type="ECO:0000256" key="2">
    <source>
        <dbReference type="SAM" id="MobiDB-lite"/>
    </source>
</evidence>
<evidence type="ECO:0000256" key="1">
    <source>
        <dbReference type="SAM" id="Coils"/>
    </source>
</evidence>
<feature type="compositionally biased region" description="Basic and acidic residues" evidence="2">
    <location>
        <begin position="174"/>
        <end position="192"/>
    </location>
</feature>
<dbReference type="WBParaSite" id="ACOC_0001025201-mRNA-1">
    <property type="protein sequence ID" value="ACOC_0001025201-mRNA-1"/>
    <property type="gene ID" value="ACOC_0001025201"/>
</dbReference>
<reference evidence="5" key="1">
    <citation type="submission" date="2016-04" db="UniProtKB">
        <authorList>
            <consortium name="WormBaseParasite"/>
        </authorList>
    </citation>
    <scope>IDENTIFICATION</scope>
</reference>
<reference evidence="3 4" key="2">
    <citation type="submission" date="2018-11" db="EMBL/GenBank/DDBJ databases">
        <authorList>
            <consortium name="Pathogen Informatics"/>
        </authorList>
    </citation>
    <scope>NUCLEOTIDE SEQUENCE [LARGE SCALE GENOMIC DNA]</scope>
    <source>
        <strain evidence="3 4">Costa Rica</strain>
    </source>
</reference>